<evidence type="ECO:0000256" key="5">
    <source>
        <dbReference type="ARBA" id="ARBA00023244"/>
    </source>
</evidence>
<evidence type="ECO:0000256" key="4">
    <source>
        <dbReference type="ARBA" id="ARBA00023027"/>
    </source>
</evidence>
<keyword evidence="3" id="KW-0560">Oxidoreductase</keyword>
<protein>
    <recommendedName>
        <fullName evidence="2">precorrin-2 dehydrogenase</fullName>
        <ecNumber evidence="2">1.3.1.76</ecNumber>
    </recommendedName>
</protein>
<dbReference type="Gene3D" id="3.40.50.720">
    <property type="entry name" value="NAD(P)-binding Rossmann-like Domain"/>
    <property type="match status" value="1"/>
</dbReference>
<evidence type="ECO:0000256" key="1">
    <source>
        <dbReference type="ARBA" id="ARBA00005010"/>
    </source>
</evidence>
<comment type="pathway">
    <text evidence="1">Porphyrin-containing compound metabolism; siroheme biosynthesis; sirohydrochlorin from precorrin-2: step 1/1.</text>
</comment>
<evidence type="ECO:0000313" key="8">
    <source>
        <dbReference type="EMBL" id="OWK40309.1"/>
    </source>
</evidence>
<keyword evidence="4" id="KW-0520">NAD</keyword>
<sequence length="211" mass="21654">MFPIFLSLPGRTVVVVGGGRVGGRRARAAAAAGAAVRVVDPAPPAGASVIDGITWVPEAYQPDHLAGAALVFASAPAAVNARVVADAKARNVLVCDAAEPDRGDFTLPAVGRRGELVVAVGTNGAAPALARRVRDQMLAGVDDSFVAWVGILHELRSVLRNSVLDPAVRAALLTEFSSDEWLDRVRADAPAARAAMGDRVRASASSLPPGV</sequence>
<dbReference type="RefSeq" id="WP_088256247.1">
    <property type="nucleotide sequence ID" value="NZ_NIDE01000008.1"/>
</dbReference>
<dbReference type="InterPro" id="IPR042518">
    <property type="entry name" value="SirC_C"/>
</dbReference>
<dbReference type="InterPro" id="IPR028161">
    <property type="entry name" value="Met8-like"/>
</dbReference>
<dbReference type="EC" id="1.3.1.76" evidence="2"/>
<dbReference type="AlphaFoldDB" id="A0A225DT10"/>
<feature type="domain" description="Siroheme synthase central" evidence="7">
    <location>
        <begin position="113"/>
        <end position="137"/>
    </location>
</feature>
<dbReference type="EMBL" id="NIDE01000008">
    <property type="protein sequence ID" value="OWK40309.1"/>
    <property type="molecule type" value="Genomic_DNA"/>
</dbReference>
<dbReference type="PANTHER" id="PTHR35330">
    <property type="entry name" value="SIROHEME BIOSYNTHESIS PROTEIN MET8"/>
    <property type="match status" value="1"/>
</dbReference>
<dbReference type="OrthoDB" id="9773765at2"/>
<gene>
    <name evidence="8" type="ORF">FRUB_05228</name>
</gene>
<comment type="caution">
    <text evidence="8">The sequence shown here is derived from an EMBL/GenBank/DDBJ whole genome shotgun (WGS) entry which is preliminary data.</text>
</comment>
<dbReference type="Pfam" id="PF14824">
    <property type="entry name" value="Sirohm_synth_M"/>
    <property type="match status" value="1"/>
</dbReference>
<reference evidence="9" key="1">
    <citation type="submission" date="2017-06" db="EMBL/GenBank/DDBJ databases">
        <title>Genome analysis of Fimbriiglobus ruber SP5, the first member of the order Planctomycetales with confirmed chitinolytic capability.</title>
        <authorList>
            <person name="Ravin N.V."/>
            <person name="Rakitin A.L."/>
            <person name="Ivanova A.A."/>
            <person name="Beletsky A.V."/>
            <person name="Kulichevskaya I.S."/>
            <person name="Mardanov A.V."/>
            <person name="Dedysh S.N."/>
        </authorList>
    </citation>
    <scope>NUCLEOTIDE SEQUENCE [LARGE SCALE GENOMIC DNA]</scope>
    <source>
        <strain evidence="9">SP5</strain>
    </source>
</reference>
<dbReference type="InterPro" id="IPR036291">
    <property type="entry name" value="NAD(P)-bd_dom_sf"/>
</dbReference>
<dbReference type="GO" id="GO:0043115">
    <property type="term" value="F:precorrin-2 dehydrogenase activity"/>
    <property type="evidence" value="ECO:0007669"/>
    <property type="project" value="UniProtKB-EC"/>
</dbReference>
<dbReference type="InterPro" id="IPR028281">
    <property type="entry name" value="Sirohaem_synthase_central"/>
</dbReference>
<keyword evidence="9" id="KW-1185">Reference proteome</keyword>
<dbReference type="GO" id="GO:0019354">
    <property type="term" value="P:siroheme biosynthetic process"/>
    <property type="evidence" value="ECO:0007669"/>
    <property type="project" value="UniProtKB-UniPathway"/>
</dbReference>
<evidence type="ECO:0000256" key="6">
    <source>
        <dbReference type="ARBA" id="ARBA00047561"/>
    </source>
</evidence>
<dbReference type="Proteomes" id="UP000214646">
    <property type="component" value="Unassembled WGS sequence"/>
</dbReference>
<name>A0A225DT10_9BACT</name>
<organism evidence="8 9">
    <name type="scientific">Fimbriiglobus ruber</name>
    <dbReference type="NCBI Taxonomy" id="1908690"/>
    <lineage>
        <taxon>Bacteria</taxon>
        <taxon>Pseudomonadati</taxon>
        <taxon>Planctomycetota</taxon>
        <taxon>Planctomycetia</taxon>
        <taxon>Gemmatales</taxon>
        <taxon>Gemmataceae</taxon>
        <taxon>Fimbriiglobus</taxon>
    </lineage>
</organism>
<dbReference type="PANTHER" id="PTHR35330:SF1">
    <property type="entry name" value="SIROHEME BIOSYNTHESIS PROTEIN MET8"/>
    <property type="match status" value="1"/>
</dbReference>
<dbReference type="Pfam" id="PF13241">
    <property type="entry name" value="NAD_binding_7"/>
    <property type="match status" value="1"/>
</dbReference>
<dbReference type="Gene3D" id="1.10.8.610">
    <property type="entry name" value="SirC, precorrin-2 dehydrogenase, C-terminal helical domain-like"/>
    <property type="match status" value="1"/>
</dbReference>
<dbReference type="SUPFAM" id="SSF75615">
    <property type="entry name" value="Siroheme synthase middle domains-like"/>
    <property type="match status" value="1"/>
</dbReference>
<evidence type="ECO:0000313" key="9">
    <source>
        <dbReference type="Proteomes" id="UP000214646"/>
    </source>
</evidence>
<proteinExistence type="predicted"/>
<dbReference type="SUPFAM" id="SSF51735">
    <property type="entry name" value="NAD(P)-binding Rossmann-fold domains"/>
    <property type="match status" value="1"/>
</dbReference>
<dbReference type="UniPathway" id="UPA00262">
    <property type="reaction ID" value="UER00222"/>
</dbReference>
<evidence type="ECO:0000256" key="2">
    <source>
        <dbReference type="ARBA" id="ARBA00012400"/>
    </source>
</evidence>
<evidence type="ECO:0000259" key="7">
    <source>
        <dbReference type="Pfam" id="PF14824"/>
    </source>
</evidence>
<dbReference type="NCBIfam" id="TIGR01470">
    <property type="entry name" value="cysG_Nterm"/>
    <property type="match status" value="1"/>
</dbReference>
<evidence type="ECO:0000256" key="3">
    <source>
        <dbReference type="ARBA" id="ARBA00023002"/>
    </source>
</evidence>
<accession>A0A225DT10</accession>
<dbReference type="GO" id="GO:0004325">
    <property type="term" value="F:ferrochelatase activity"/>
    <property type="evidence" value="ECO:0007669"/>
    <property type="project" value="InterPro"/>
</dbReference>
<dbReference type="InterPro" id="IPR006367">
    <property type="entry name" value="Sirohaem_synthase_N"/>
</dbReference>
<comment type="catalytic activity">
    <reaction evidence="6">
        <text>precorrin-2 + NAD(+) = sirohydrochlorin + NADH + 2 H(+)</text>
        <dbReference type="Rhea" id="RHEA:15613"/>
        <dbReference type="ChEBI" id="CHEBI:15378"/>
        <dbReference type="ChEBI" id="CHEBI:57540"/>
        <dbReference type="ChEBI" id="CHEBI:57945"/>
        <dbReference type="ChEBI" id="CHEBI:58351"/>
        <dbReference type="ChEBI" id="CHEBI:58827"/>
        <dbReference type="EC" id="1.3.1.76"/>
    </reaction>
</comment>
<keyword evidence="5" id="KW-0627">Porphyrin biosynthesis</keyword>